<evidence type="ECO:0000256" key="1">
    <source>
        <dbReference type="SAM" id="MobiDB-lite"/>
    </source>
</evidence>
<feature type="region of interest" description="Disordered" evidence="1">
    <location>
        <begin position="1"/>
        <end position="20"/>
    </location>
</feature>
<feature type="compositionally biased region" description="Low complexity" evidence="1">
    <location>
        <begin position="142"/>
        <end position="154"/>
    </location>
</feature>
<feature type="compositionally biased region" description="Polar residues" evidence="1">
    <location>
        <begin position="101"/>
        <end position="115"/>
    </location>
</feature>
<accession>A0A6C0LKR1</accession>
<sequence length="182" mass="20941">MKKGGGGKNYQSSRVASRTSTNAPRLFAPVRPVYTLSRYITIRPSKFLNDHHWDKREVVYKDPVPNPFYEFCKKTGNACKNLKVKIEEAYNKFKKQEIPPQATQSPQQPLQATQRSQSHSSQSHSSHLPPIQELQPTTCIKRLIQLPLPQRQQPMSSMLPQPMRRKFLNPLPNPIQRSSPKK</sequence>
<dbReference type="EMBL" id="MN740528">
    <property type="protein sequence ID" value="QHU31519.1"/>
    <property type="molecule type" value="Genomic_DNA"/>
</dbReference>
<feature type="compositionally biased region" description="Polar residues" evidence="1">
    <location>
        <begin position="9"/>
        <end position="20"/>
    </location>
</feature>
<organism evidence="2">
    <name type="scientific">viral metagenome</name>
    <dbReference type="NCBI Taxonomy" id="1070528"/>
    <lineage>
        <taxon>unclassified sequences</taxon>
        <taxon>metagenomes</taxon>
        <taxon>organismal metagenomes</taxon>
    </lineage>
</organism>
<dbReference type="AlphaFoldDB" id="A0A6C0LKR1"/>
<protein>
    <submittedName>
        <fullName evidence="2">Uncharacterized protein</fullName>
    </submittedName>
</protein>
<feature type="region of interest" description="Disordered" evidence="1">
    <location>
        <begin position="97"/>
        <end position="182"/>
    </location>
</feature>
<proteinExistence type="predicted"/>
<evidence type="ECO:0000313" key="2">
    <source>
        <dbReference type="EMBL" id="QHU31519.1"/>
    </source>
</evidence>
<reference evidence="2" key="1">
    <citation type="journal article" date="2020" name="Nature">
        <title>Giant virus diversity and host interactions through global metagenomics.</title>
        <authorList>
            <person name="Schulz F."/>
            <person name="Roux S."/>
            <person name="Paez-Espino D."/>
            <person name="Jungbluth S."/>
            <person name="Walsh D.A."/>
            <person name="Denef V.J."/>
            <person name="McMahon K.D."/>
            <person name="Konstantinidis K.T."/>
            <person name="Eloe-Fadrosh E.A."/>
            <person name="Kyrpides N.C."/>
            <person name="Woyke T."/>
        </authorList>
    </citation>
    <scope>NUCLEOTIDE SEQUENCE</scope>
    <source>
        <strain evidence="2">GVMAG-M-3300027963-21</strain>
    </source>
</reference>
<feature type="compositionally biased region" description="Low complexity" evidence="1">
    <location>
        <begin position="116"/>
        <end position="127"/>
    </location>
</feature>
<name>A0A6C0LKR1_9ZZZZ</name>